<reference evidence="2" key="1">
    <citation type="submission" date="2021-04" db="EMBL/GenBank/DDBJ databases">
        <authorList>
            <person name="Rodrigo-Torres L."/>
            <person name="Arahal R. D."/>
            <person name="Lucena T."/>
        </authorList>
    </citation>
    <scope>NUCLEOTIDE SEQUENCE</scope>
    <source>
        <strain evidence="2">AS29M-1</strain>
    </source>
</reference>
<accession>A0A916JPI2</accession>
<organism evidence="2 3">
    <name type="scientific">Parvicella tangerina</name>
    <dbReference type="NCBI Taxonomy" id="2829795"/>
    <lineage>
        <taxon>Bacteria</taxon>
        <taxon>Pseudomonadati</taxon>
        <taxon>Bacteroidota</taxon>
        <taxon>Flavobacteriia</taxon>
        <taxon>Flavobacteriales</taxon>
        <taxon>Parvicellaceae</taxon>
        <taxon>Parvicella</taxon>
    </lineage>
</organism>
<evidence type="ECO:0000313" key="3">
    <source>
        <dbReference type="Proteomes" id="UP000683507"/>
    </source>
</evidence>
<dbReference type="InterPro" id="IPR029471">
    <property type="entry name" value="HNH_5"/>
</dbReference>
<gene>
    <name evidence="2" type="ORF">CRYO30217_02054</name>
</gene>
<evidence type="ECO:0000313" key="2">
    <source>
        <dbReference type="EMBL" id="CAG5082960.1"/>
    </source>
</evidence>
<protein>
    <recommendedName>
        <fullName evidence="1">HNH endonuclease 5 domain-containing protein</fullName>
    </recommendedName>
</protein>
<feature type="domain" description="HNH endonuclease 5" evidence="1">
    <location>
        <begin position="21"/>
        <end position="71"/>
    </location>
</feature>
<dbReference type="EMBL" id="OU015584">
    <property type="protein sequence ID" value="CAG5082960.1"/>
    <property type="molecule type" value="Genomic_DNA"/>
</dbReference>
<proteinExistence type="predicted"/>
<sequence length="278" mass="32093">MAQNSIKRKTKQKLEEKQPYCIVCLEAKEAKSIEHIVSESFGNKTYLLEKGALCDECNNLFSKFEETALSRTVLAMERARLGMASKKGKTAKGTFGKLKVEGNDEFKKNFITAYGLKNEDIVDFNPETGEFKLHIPSFEKSAVATGKLLLKTGIESIYQSRRTIYNECDFTDLREHLLGINNTDWPFITTSLELDHFSWVPFGRELPPLIKKQIRLWYSNTSDGILFKFKYGAIPMIINLTNRDLEWVADYTYEQNDKRVSIYPEHFRKKVDKLLSDD</sequence>
<dbReference type="Proteomes" id="UP000683507">
    <property type="component" value="Chromosome"/>
</dbReference>
<name>A0A916JPI2_9FLAO</name>
<dbReference type="RefSeq" id="WP_258542262.1">
    <property type="nucleotide sequence ID" value="NZ_OU015584.1"/>
</dbReference>
<keyword evidence="3" id="KW-1185">Reference proteome</keyword>
<dbReference type="AlphaFoldDB" id="A0A916JPI2"/>
<evidence type="ECO:0000259" key="1">
    <source>
        <dbReference type="Pfam" id="PF14279"/>
    </source>
</evidence>
<dbReference type="KEGG" id="ptan:CRYO30217_02054"/>
<dbReference type="Pfam" id="PF14279">
    <property type="entry name" value="HNH_5"/>
    <property type="match status" value="1"/>
</dbReference>